<dbReference type="SUPFAM" id="SSF82657">
    <property type="entry name" value="BolA-like"/>
    <property type="match status" value="1"/>
</dbReference>
<dbReference type="InterPro" id="IPR036065">
    <property type="entry name" value="BolA-like_sf"/>
</dbReference>
<gene>
    <name evidence="3" type="ORF">PEVE_00032040</name>
</gene>
<dbReference type="InterPro" id="IPR050961">
    <property type="entry name" value="BolA/IbaG_stress_morph_reg"/>
</dbReference>
<dbReference type="PANTHER" id="PTHR46229">
    <property type="entry name" value="BOLA TRANSCRIPTION REGULATOR"/>
    <property type="match status" value="1"/>
</dbReference>
<sequence>MVQNEKWTLELMAKAYLQRMSLIWSSPPSDAKRVAASNQFALPLLTHLMWTKNWPITKFRLIDREVRKIICKSGGFTRTLSLITTGRRPLLPQLLSTASQRVMSVQAVISQKLTKEFKPVYLDVINESYMHNVPKGSETHFKVVVVSENFNDKPLIQRHRMVNETLKEELATGVHALSIQAKTPGQWESSEKIMTKSPPCLGGSAR</sequence>
<keyword evidence="4" id="KW-1185">Reference proteome</keyword>
<dbReference type="PANTHER" id="PTHR46229:SF2">
    <property type="entry name" value="BOLA-LIKE PROTEIN 1"/>
    <property type="match status" value="1"/>
</dbReference>
<dbReference type="Proteomes" id="UP001159427">
    <property type="component" value="Unassembled WGS sequence"/>
</dbReference>
<comment type="similarity">
    <text evidence="1 2">Belongs to the BolA/IbaG family.</text>
</comment>
<evidence type="ECO:0000313" key="4">
    <source>
        <dbReference type="Proteomes" id="UP001159427"/>
    </source>
</evidence>
<comment type="caution">
    <text evidence="3">The sequence shown here is derived from an EMBL/GenBank/DDBJ whole genome shotgun (WGS) entry which is preliminary data.</text>
</comment>
<proteinExistence type="inferred from homology"/>
<protein>
    <recommendedName>
        <fullName evidence="5">BolA-like protein</fullName>
    </recommendedName>
</protein>
<reference evidence="3 4" key="1">
    <citation type="submission" date="2022-05" db="EMBL/GenBank/DDBJ databases">
        <authorList>
            <consortium name="Genoscope - CEA"/>
            <person name="William W."/>
        </authorList>
    </citation>
    <scope>NUCLEOTIDE SEQUENCE [LARGE SCALE GENOMIC DNA]</scope>
</reference>
<evidence type="ECO:0000256" key="1">
    <source>
        <dbReference type="ARBA" id="ARBA00005578"/>
    </source>
</evidence>
<dbReference type="Pfam" id="PF01722">
    <property type="entry name" value="BolA"/>
    <property type="match status" value="1"/>
</dbReference>
<evidence type="ECO:0008006" key="5">
    <source>
        <dbReference type="Google" id="ProtNLM"/>
    </source>
</evidence>
<name>A0ABN8MGJ8_9CNID</name>
<dbReference type="EMBL" id="CALNXI010000463">
    <property type="protein sequence ID" value="CAH3027635.1"/>
    <property type="molecule type" value="Genomic_DNA"/>
</dbReference>
<evidence type="ECO:0000313" key="3">
    <source>
        <dbReference type="EMBL" id="CAH3027635.1"/>
    </source>
</evidence>
<dbReference type="Gene3D" id="3.30.300.90">
    <property type="entry name" value="BolA-like"/>
    <property type="match status" value="1"/>
</dbReference>
<accession>A0ABN8MGJ8</accession>
<dbReference type="InterPro" id="IPR002634">
    <property type="entry name" value="BolA"/>
</dbReference>
<organism evidence="3 4">
    <name type="scientific">Porites evermanni</name>
    <dbReference type="NCBI Taxonomy" id="104178"/>
    <lineage>
        <taxon>Eukaryota</taxon>
        <taxon>Metazoa</taxon>
        <taxon>Cnidaria</taxon>
        <taxon>Anthozoa</taxon>
        <taxon>Hexacorallia</taxon>
        <taxon>Scleractinia</taxon>
        <taxon>Fungiina</taxon>
        <taxon>Poritidae</taxon>
        <taxon>Porites</taxon>
    </lineage>
</organism>
<evidence type="ECO:0000256" key="2">
    <source>
        <dbReference type="RuleBase" id="RU003860"/>
    </source>
</evidence>